<dbReference type="GO" id="GO:0016020">
    <property type="term" value="C:membrane"/>
    <property type="evidence" value="ECO:0007669"/>
    <property type="project" value="TreeGrafter"/>
</dbReference>
<dbReference type="PANTHER" id="PTHR22600">
    <property type="entry name" value="BETA-HEXOSAMINIDASE"/>
    <property type="match status" value="1"/>
</dbReference>
<dbReference type="PIRSF" id="PIRSF001093">
    <property type="entry name" value="B-hxosamndse_ab_euk"/>
    <property type="match status" value="1"/>
</dbReference>
<dbReference type="EC" id="3.2.1.52" evidence="7"/>
<comment type="caution">
    <text evidence="12">The sequence shown here is derived from an EMBL/GenBank/DDBJ whole genome shotgun (WGS) entry which is preliminary data.</text>
</comment>
<evidence type="ECO:0000256" key="8">
    <source>
        <dbReference type="PIRSR" id="PIRSR001093-1"/>
    </source>
</evidence>
<dbReference type="GO" id="GO:0005975">
    <property type="term" value="P:carbohydrate metabolic process"/>
    <property type="evidence" value="ECO:0007669"/>
    <property type="project" value="InterPro"/>
</dbReference>
<dbReference type="InterPro" id="IPR029019">
    <property type="entry name" value="HEX_eukaryotic_N"/>
</dbReference>
<dbReference type="InterPro" id="IPR015883">
    <property type="entry name" value="Glyco_hydro_20_cat"/>
</dbReference>
<dbReference type="EMBL" id="JAEVFJ010000017">
    <property type="protein sequence ID" value="KAH8100074.1"/>
    <property type="molecule type" value="Genomic_DNA"/>
</dbReference>
<evidence type="ECO:0000256" key="7">
    <source>
        <dbReference type="PIRNR" id="PIRNR001093"/>
    </source>
</evidence>
<organism evidence="12 13">
    <name type="scientific">Cristinia sonorae</name>
    <dbReference type="NCBI Taxonomy" id="1940300"/>
    <lineage>
        <taxon>Eukaryota</taxon>
        <taxon>Fungi</taxon>
        <taxon>Dikarya</taxon>
        <taxon>Basidiomycota</taxon>
        <taxon>Agaricomycotina</taxon>
        <taxon>Agaricomycetes</taxon>
        <taxon>Agaricomycetidae</taxon>
        <taxon>Agaricales</taxon>
        <taxon>Pleurotineae</taxon>
        <taxon>Stephanosporaceae</taxon>
        <taxon>Cristinia</taxon>
    </lineage>
</organism>
<feature type="domain" description="Glycoside hydrolase family 20 catalytic" evidence="10">
    <location>
        <begin position="177"/>
        <end position="509"/>
    </location>
</feature>
<dbReference type="SUPFAM" id="SSF55545">
    <property type="entry name" value="beta-N-acetylhexosaminidase-like domain"/>
    <property type="match status" value="1"/>
</dbReference>
<keyword evidence="5" id="KW-0325">Glycoprotein</keyword>
<dbReference type="Proteomes" id="UP000813824">
    <property type="component" value="Unassembled WGS sequence"/>
</dbReference>
<evidence type="ECO:0000256" key="1">
    <source>
        <dbReference type="ARBA" id="ARBA00001231"/>
    </source>
</evidence>
<comment type="similarity">
    <text evidence="2 7">Belongs to the glycosyl hydrolase 20 family.</text>
</comment>
<dbReference type="Gene3D" id="3.20.20.80">
    <property type="entry name" value="Glycosidases"/>
    <property type="match status" value="1"/>
</dbReference>
<evidence type="ECO:0000313" key="13">
    <source>
        <dbReference type="Proteomes" id="UP000813824"/>
    </source>
</evidence>
<accession>A0A8K0XPB0</accession>
<dbReference type="InterPro" id="IPR017853">
    <property type="entry name" value="GH"/>
</dbReference>
<evidence type="ECO:0000256" key="6">
    <source>
        <dbReference type="ARBA" id="ARBA00023295"/>
    </source>
</evidence>
<evidence type="ECO:0000256" key="9">
    <source>
        <dbReference type="SAM" id="SignalP"/>
    </source>
</evidence>
<name>A0A8K0XPB0_9AGAR</name>
<keyword evidence="6 7" id="KW-0326">Glycosidase</keyword>
<dbReference type="PANTHER" id="PTHR22600:SF26">
    <property type="entry name" value="BETA-N-ACETYLHEXOSAMINIDASE"/>
    <property type="match status" value="1"/>
</dbReference>
<evidence type="ECO:0000259" key="10">
    <source>
        <dbReference type="Pfam" id="PF00728"/>
    </source>
</evidence>
<evidence type="ECO:0000313" key="12">
    <source>
        <dbReference type="EMBL" id="KAH8100074.1"/>
    </source>
</evidence>
<comment type="catalytic activity">
    <reaction evidence="1 7">
        <text>Hydrolysis of terminal non-reducing N-acetyl-D-hexosamine residues in N-acetyl-beta-D-hexosaminides.</text>
        <dbReference type="EC" id="3.2.1.52"/>
    </reaction>
</comment>
<dbReference type="OrthoDB" id="428480at2759"/>
<feature type="signal peptide" evidence="9">
    <location>
        <begin position="1"/>
        <end position="20"/>
    </location>
</feature>
<dbReference type="InterPro" id="IPR025705">
    <property type="entry name" value="Beta_hexosaminidase_sua/sub"/>
</dbReference>
<proteinExistence type="inferred from homology"/>
<keyword evidence="3 9" id="KW-0732">Signal</keyword>
<dbReference type="PRINTS" id="PR00738">
    <property type="entry name" value="GLHYDRLASE20"/>
</dbReference>
<protein>
    <recommendedName>
        <fullName evidence="7">Beta-hexosaminidase</fullName>
        <ecNumber evidence="7">3.2.1.52</ecNumber>
    </recommendedName>
</protein>
<feature type="chain" id="PRO_5035425802" description="Beta-hexosaminidase" evidence="9">
    <location>
        <begin position="21"/>
        <end position="566"/>
    </location>
</feature>
<dbReference type="AlphaFoldDB" id="A0A8K0XPB0"/>
<feature type="active site" description="Proton donor" evidence="8">
    <location>
        <position position="336"/>
    </location>
</feature>
<feature type="domain" description="Beta-hexosaminidase eukaryotic type N-terminal" evidence="11">
    <location>
        <begin position="21"/>
        <end position="151"/>
    </location>
</feature>
<evidence type="ECO:0000256" key="5">
    <source>
        <dbReference type="ARBA" id="ARBA00023180"/>
    </source>
</evidence>
<gene>
    <name evidence="12" type="ORF">BXZ70DRAFT_894157</name>
</gene>
<keyword evidence="13" id="KW-1185">Reference proteome</keyword>
<sequence length="566" mass="62479">MVIVVFLCLLILAPFPSSLGLWPIPRGLSAGTATVKLSSSFDIHVAFNNVPADLDDAIHRIKTHLKTDTFERLVVGRGSADANSVHRAFSIKDLTLSLTQNVTIRPVAVEVNTVGIEDRDESYILTIPAKGTQATLVANSTLGLFRGLSTFDFMWYHFDGEKYILNAPLRITDSPAFPYRGFSFDTSRNFYPVSDIKRTLDAMSWVKLNVLYWHIADSQAFPLQVAAFPELAARGAYSQEEIYTESDIKSVVKYANERGIDVVMELDTPGHTTAIGMAHPEHIACFAKSPWTKYANEPPAGQLRIASADTVNFAKKLFQSAIDLLDGTMMSSGGDEVNLPCWNEDEDTLAALEQNNQTIAQALDQFVQEVQGVMNANGKMPFIKSDMVLEHNVTVLNNTGVVVWKSSLDAVSVAQRGLRFIHQPSNYFYLDCGAGDWVGNNVLGNSWCDPFKTWQRAYSFDPYANLTTDQQHLVLGGQMPIWSEQSSSENLDQIVWPRLAAGAEVFWTGATLPDGNPRLGVNATSGVNAFARLNEVRYRLVDRGVKAIALQPKWCALRPGLCDVDS</sequence>
<evidence type="ECO:0000256" key="2">
    <source>
        <dbReference type="ARBA" id="ARBA00006285"/>
    </source>
</evidence>
<dbReference type="FunFam" id="3.20.20.80:FF:000063">
    <property type="entry name" value="Beta-hexosaminidase"/>
    <property type="match status" value="1"/>
</dbReference>
<dbReference type="GO" id="GO:0030203">
    <property type="term" value="P:glycosaminoglycan metabolic process"/>
    <property type="evidence" value="ECO:0007669"/>
    <property type="project" value="TreeGrafter"/>
</dbReference>
<reference evidence="12" key="1">
    <citation type="journal article" date="2021" name="New Phytol.">
        <title>Evolutionary innovations through gain and loss of genes in the ectomycorrhizal Boletales.</title>
        <authorList>
            <person name="Wu G."/>
            <person name="Miyauchi S."/>
            <person name="Morin E."/>
            <person name="Kuo A."/>
            <person name="Drula E."/>
            <person name="Varga T."/>
            <person name="Kohler A."/>
            <person name="Feng B."/>
            <person name="Cao Y."/>
            <person name="Lipzen A."/>
            <person name="Daum C."/>
            <person name="Hundley H."/>
            <person name="Pangilinan J."/>
            <person name="Johnson J."/>
            <person name="Barry K."/>
            <person name="LaButti K."/>
            <person name="Ng V."/>
            <person name="Ahrendt S."/>
            <person name="Min B."/>
            <person name="Choi I.G."/>
            <person name="Park H."/>
            <person name="Plett J.M."/>
            <person name="Magnuson J."/>
            <person name="Spatafora J.W."/>
            <person name="Nagy L.G."/>
            <person name="Henrissat B."/>
            <person name="Grigoriev I.V."/>
            <person name="Yang Z.L."/>
            <person name="Xu J."/>
            <person name="Martin F.M."/>
        </authorList>
    </citation>
    <scope>NUCLEOTIDE SEQUENCE</scope>
    <source>
        <strain evidence="12">KKN 215</strain>
    </source>
</reference>
<dbReference type="SUPFAM" id="SSF51445">
    <property type="entry name" value="(Trans)glycosidases"/>
    <property type="match status" value="1"/>
</dbReference>
<dbReference type="GO" id="GO:0004563">
    <property type="term" value="F:beta-N-acetylhexosaminidase activity"/>
    <property type="evidence" value="ECO:0007669"/>
    <property type="project" value="UniProtKB-EC"/>
</dbReference>
<evidence type="ECO:0000256" key="4">
    <source>
        <dbReference type="ARBA" id="ARBA00022801"/>
    </source>
</evidence>
<dbReference type="Pfam" id="PF00728">
    <property type="entry name" value="Glyco_hydro_20"/>
    <property type="match status" value="1"/>
</dbReference>
<dbReference type="Gene3D" id="3.30.379.10">
    <property type="entry name" value="Chitobiase/beta-hexosaminidase domain 2-like"/>
    <property type="match status" value="1"/>
</dbReference>
<dbReference type="InterPro" id="IPR029018">
    <property type="entry name" value="Hex-like_dom2"/>
</dbReference>
<dbReference type="Pfam" id="PF14845">
    <property type="entry name" value="Glycohydro_20b2"/>
    <property type="match status" value="1"/>
</dbReference>
<evidence type="ECO:0000256" key="3">
    <source>
        <dbReference type="ARBA" id="ARBA00022729"/>
    </source>
</evidence>
<keyword evidence="4 7" id="KW-0378">Hydrolase</keyword>
<evidence type="ECO:0000259" key="11">
    <source>
        <dbReference type="Pfam" id="PF14845"/>
    </source>
</evidence>